<evidence type="ECO:0000256" key="2">
    <source>
        <dbReference type="ARBA" id="ARBA00022801"/>
    </source>
</evidence>
<evidence type="ECO:0000256" key="9">
    <source>
        <dbReference type="ARBA" id="ARBA00048504"/>
    </source>
</evidence>
<comment type="similarity">
    <text evidence="1">Belongs to the AB hydrolase superfamily.</text>
</comment>
<dbReference type="EC" id="3.1.1.116" evidence="3"/>
<dbReference type="PANTHER" id="PTHR46118:SF4">
    <property type="entry name" value="PROTEIN ABHD11"/>
    <property type="match status" value="1"/>
</dbReference>
<evidence type="ECO:0000256" key="3">
    <source>
        <dbReference type="ARBA" id="ARBA00026104"/>
    </source>
</evidence>
<evidence type="ECO:0000256" key="4">
    <source>
        <dbReference type="ARBA" id="ARBA00042703"/>
    </source>
</evidence>
<evidence type="ECO:0000256" key="10">
    <source>
        <dbReference type="ARBA" id="ARBA00048513"/>
    </source>
</evidence>
<dbReference type="Proteomes" id="UP000324832">
    <property type="component" value="Unassembled WGS sequence"/>
</dbReference>
<name>A0A5E4Q5J0_9NEOP</name>
<comment type="catalytic activity">
    <reaction evidence="6">
        <text>a 1,3-diacyl-sn-glycerol + H2O = a 1-acyl-sn-glycerol + a fatty acid + H(+)</text>
        <dbReference type="Rhea" id="RHEA:38503"/>
        <dbReference type="ChEBI" id="CHEBI:15377"/>
        <dbReference type="ChEBI" id="CHEBI:15378"/>
        <dbReference type="ChEBI" id="CHEBI:28868"/>
        <dbReference type="ChEBI" id="CHEBI:64683"/>
        <dbReference type="ChEBI" id="CHEBI:77272"/>
    </reaction>
</comment>
<dbReference type="Gene3D" id="3.40.50.1820">
    <property type="entry name" value="alpha/beta hydrolase"/>
    <property type="match status" value="1"/>
</dbReference>
<sequence length="260" mass="29390">MYLNKLIHHGMRFRACFQSDRIRCLNHFTNIETVDTAFSVHDAYQDITKPPLVVLHALMGSKYHWESMSMAINKATGRKVIAVDARNHGDSPHSPEITYIHMAHDLKRLMEKLELPRVSVLGHSMGGRTAMAFSLLFPELVSSLAVVEVTPIKTPLSLPFIHSLLDAMASISFESSVLTSDARELANERLKTVTPNEKIRNYLILNLINSHTSTQTWKVNIPALRKNFEEHLYKFPTSLLRLQYSGPMTFIAGALSNHVE</sequence>
<dbReference type="GO" id="GO:0052689">
    <property type="term" value="F:carboxylic ester hydrolase activity"/>
    <property type="evidence" value="ECO:0007669"/>
    <property type="project" value="TreeGrafter"/>
</dbReference>
<evidence type="ECO:0000256" key="5">
    <source>
        <dbReference type="ARBA" id="ARBA00043667"/>
    </source>
</evidence>
<evidence type="ECO:0000256" key="11">
    <source>
        <dbReference type="ARBA" id="ARBA00048919"/>
    </source>
</evidence>
<accession>A0A5E4Q5J0</accession>
<comment type="catalytic activity">
    <reaction evidence="10">
        <text>1-octadecanoyl-2-(9Z-octadecenoyl)-sn-glycerol + H2O = 2-(9Z-octadecenoyl)-glycerol + octadecanoate + H(+)</text>
        <dbReference type="Rhea" id="RHEA:77103"/>
        <dbReference type="ChEBI" id="CHEBI:15377"/>
        <dbReference type="ChEBI" id="CHEBI:15378"/>
        <dbReference type="ChEBI" id="CHEBI:25629"/>
        <dbReference type="ChEBI" id="CHEBI:73990"/>
        <dbReference type="ChEBI" id="CHEBI:75468"/>
    </reaction>
</comment>
<dbReference type="GO" id="GO:0005739">
    <property type="term" value="C:mitochondrion"/>
    <property type="evidence" value="ECO:0007669"/>
    <property type="project" value="TreeGrafter"/>
</dbReference>
<proteinExistence type="inferred from homology"/>
<evidence type="ECO:0000259" key="12">
    <source>
        <dbReference type="Pfam" id="PF00561"/>
    </source>
</evidence>
<comment type="catalytic activity">
    <reaction evidence="11">
        <text>1-octadecanoyl-2-(5Z,8Z,11Z,14Z-eicosatetraenoyl)-sn-glycerol + H2O = 2-(5Z,8Z,11Z,14Z-eicosatetraenoyl)-glycerol + octadecanoate + H(+)</text>
        <dbReference type="Rhea" id="RHEA:38507"/>
        <dbReference type="ChEBI" id="CHEBI:15377"/>
        <dbReference type="ChEBI" id="CHEBI:15378"/>
        <dbReference type="ChEBI" id="CHEBI:25629"/>
        <dbReference type="ChEBI" id="CHEBI:52392"/>
        <dbReference type="ChEBI" id="CHEBI:75728"/>
    </reaction>
</comment>
<dbReference type="InterPro" id="IPR000073">
    <property type="entry name" value="AB_hydrolase_1"/>
</dbReference>
<dbReference type="AlphaFoldDB" id="A0A5E4Q5J0"/>
<dbReference type="EMBL" id="FZQP02001338">
    <property type="protein sequence ID" value="VVC92601.1"/>
    <property type="molecule type" value="Genomic_DNA"/>
</dbReference>
<dbReference type="PANTHER" id="PTHR46118">
    <property type="entry name" value="PROTEIN ABHD11"/>
    <property type="match status" value="1"/>
</dbReference>
<gene>
    <name evidence="13" type="ORF">LSINAPIS_LOCUS5006</name>
</gene>
<keyword evidence="14" id="KW-1185">Reference proteome</keyword>
<comment type="catalytic activity">
    <reaction evidence="8">
        <text>1-octadecanoyl-2-(4Z,7Z,10Z,13Z,16Z,19Z-docosahexaenoyl)-sn-glycerol + H2O = 2-(4Z,7Z,10Z,13Z,16Z,19Z-docosahexaenoyl)-glycerol + octadecanoate + H(+)</text>
        <dbReference type="Rhea" id="RHEA:77107"/>
        <dbReference type="ChEBI" id="CHEBI:15377"/>
        <dbReference type="ChEBI" id="CHEBI:15378"/>
        <dbReference type="ChEBI" id="CHEBI:25629"/>
        <dbReference type="ChEBI" id="CHEBI:77129"/>
        <dbReference type="ChEBI" id="CHEBI:186738"/>
    </reaction>
</comment>
<evidence type="ECO:0000256" key="1">
    <source>
        <dbReference type="ARBA" id="ARBA00008645"/>
    </source>
</evidence>
<protein>
    <recommendedName>
        <fullName evidence="7">sn-1-specific diacylglycerol lipase ABHD11</fullName>
        <ecNumber evidence="3">3.1.1.116</ecNumber>
    </recommendedName>
    <alternativeName>
        <fullName evidence="4">Alpha/beta hydrolase domain-containing protein 11</fullName>
    </alternativeName>
</protein>
<dbReference type="InterPro" id="IPR029058">
    <property type="entry name" value="AB_hydrolase_fold"/>
</dbReference>
<evidence type="ECO:0000256" key="7">
    <source>
        <dbReference type="ARBA" id="ARBA00044064"/>
    </source>
</evidence>
<comment type="catalytic activity">
    <reaction evidence="5">
        <text>a 1,2-diacyl-sn-glycerol + H2O = a 2-acylglycerol + a fatty acid + H(+)</text>
        <dbReference type="Rhea" id="RHEA:33275"/>
        <dbReference type="ChEBI" id="CHEBI:15377"/>
        <dbReference type="ChEBI" id="CHEBI:15378"/>
        <dbReference type="ChEBI" id="CHEBI:17389"/>
        <dbReference type="ChEBI" id="CHEBI:17815"/>
        <dbReference type="ChEBI" id="CHEBI:28868"/>
        <dbReference type="EC" id="3.1.1.116"/>
    </reaction>
</comment>
<keyword evidence="2" id="KW-0378">Hydrolase</keyword>
<evidence type="ECO:0000256" key="6">
    <source>
        <dbReference type="ARBA" id="ARBA00043742"/>
    </source>
</evidence>
<comment type="catalytic activity">
    <reaction evidence="9">
        <text>1,2-didecanoylglycerol + H2O = decanoylglycerol + decanoate + H(+)</text>
        <dbReference type="Rhea" id="RHEA:48596"/>
        <dbReference type="ChEBI" id="CHEBI:11152"/>
        <dbReference type="ChEBI" id="CHEBI:15377"/>
        <dbReference type="ChEBI" id="CHEBI:15378"/>
        <dbReference type="ChEBI" id="CHEBI:27689"/>
        <dbReference type="ChEBI" id="CHEBI:90605"/>
    </reaction>
</comment>
<evidence type="ECO:0000256" key="8">
    <source>
        <dbReference type="ARBA" id="ARBA00048283"/>
    </source>
</evidence>
<reference evidence="13 14" key="1">
    <citation type="submission" date="2017-07" db="EMBL/GenBank/DDBJ databases">
        <authorList>
            <person name="Talla V."/>
            <person name="Backstrom N."/>
        </authorList>
    </citation>
    <scope>NUCLEOTIDE SEQUENCE [LARGE SCALE GENOMIC DNA]</scope>
</reference>
<organism evidence="13 14">
    <name type="scientific">Leptidea sinapis</name>
    <dbReference type="NCBI Taxonomy" id="189913"/>
    <lineage>
        <taxon>Eukaryota</taxon>
        <taxon>Metazoa</taxon>
        <taxon>Ecdysozoa</taxon>
        <taxon>Arthropoda</taxon>
        <taxon>Hexapoda</taxon>
        <taxon>Insecta</taxon>
        <taxon>Pterygota</taxon>
        <taxon>Neoptera</taxon>
        <taxon>Endopterygota</taxon>
        <taxon>Lepidoptera</taxon>
        <taxon>Glossata</taxon>
        <taxon>Ditrysia</taxon>
        <taxon>Papilionoidea</taxon>
        <taxon>Pieridae</taxon>
        <taxon>Dismorphiinae</taxon>
        <taxon>Leptidea</taxon>
    </lineage>
</organism>
<evidence type="ECO:0000313" key="14">
    <source>
        <dbReference type="Proteomes" id="UP000324832"/>
    </source>
</evidence>
<feature type="domain" description="AB hydrolase-1" evidence="12">
    <location>
        <begin position="50"/>
        <end position="192"/>
    </location>
</feature>
<dbReference type="PRINTS" id="PR00111">
    <property type="entry name" value="ABHYDROLASE"/>
</dbReference>
<dbReference type="SUPFAM" id="SSF53474">
    <property type="entry name" value="alpha/beta-Hydrolases"/>
    <property type="match status" value="1"/>
</dbReference>
<dbReference type="Pfam" id="PF00561">
    <property type="entry name" value="Abhydrolase_1"/>
    <property type="match status" value="1"/>
</dbReference>
<evidence type="ECO:0000313" key="13">
    <source>
        <dbReference type="EMBL" id="VVC92601.1"/>
    </source>
</evidence>